<dbReference type="Pfam" id="PF12697">
    <property type="entry name" value="Abhydrolase_6"/>
    <property type="match status" value="1"/>
</dbReference>
<dbReference type="SUPFAM" id="SSF53474">
    <property type="entry name" value="alpha/beta-Hydrolases"/>
    <property type="match status" value="1"/>
</dbReference>
<dbReference type="GO" id="GO:0016787">
    <property type="term" value="F:hydrolase activity"/>
    <property type="evidence" value="ECO:0007669"/>
    <property type="project" value="UniProtKB-KW"/>
</dbReference>
<dbReference type="Gene3D" id="3.40.50.1820">
    <property type="entry name" value="alpha/beta hydrolase"/>
    <property type="match status" value="1"/>
</dbReference>
<organism evidence="2 3">
    <name type="scientific">Alcaligenes xylosoxydans xylosoxydans</name>
    <name type="common">Achromobacter xylosoxidans</name>
    <dbReference type="NCBI Taxonomy" id="85698"/>
    <lineage>
        <taxon>Bacteria</taxon>
        <taxon>Pseudomonadati</taxon>
        <taxon>Pseudomonadota</taxon>
        <taxon>Betaproteobacteria</taxon>
        <taxon>Burkholderiales</taxon>
        <taxon>Alcaligenaceae</taxon>
        <taxon>Achromobacter</taxon>
    </lineage>
</organism>
<feature type="domain" description="AB hydrolase-1" evidence="1">
    <location>
        <begin position="50"/>
        <end position="263"/>
    </location>
</feature>
<protein>
    <submittedName>
        <fullName evidence="2">Alpha/beta hydrolase</fullName>
    </submittedName>
</protein>
<dbReference type="InterPro" id="IPR050228">
    <property type="entry name" value="Carboxylesterase_BioH"/>
</dbReference>
<dbReference type="Proteomes" id="UP000060602">
    <property type="component" value="Chromosome"/>
</dbReference>
<gene>
    <name evidence="2" type="ORF">AL504_15565</name>
</gene>
<dbReference type="RefSeq" id="WP_061072512.1">
    <property type="nucleotide sequence ID" value="NZ_CP014060.2"/>
</dbReference>
<proteinExistence type="predicted"/>
<reference evidence="3" key="1">
    <citation type="submission" date="2015-12" db="EMBL/GenBank/DDBJ databases">
        <title>FDA dAtabase for Regulatory Grade micrObial Sequences (FDA-ARGOS): Supporting development and validation of Infectious Disease Dx tests.</title>
        <authorList>
            <person name="Case J."/>
            <person name="Tallon L."/>
            <person name="Sadzewicz L."/>
            <person name="Sengamalay N."/>
            <person name="Ott S."/>
            <person name="Godinez A."/>
            <person name="Nagaraj S."/>
            <person name="Nadendla S."/>
            <person name="Sichtig H."/>
        </authorList>
    </citation>
    <scope>NUCLEOTIDE SEQUENCE [LARGE SCALE GENOMIC DNA]</scope>
    <source>
        <strain evidence="3">FDAARGOS_147</strain>
    </source>
</reference>
<evidence type="ECO:0000313" key="3">
    <source>
        <dbReference type="Proteomes" id="UP000060602"/>
    </source>
</evidence>
<keyword evidence="2" id="KW-0378">Hydrolase</keyword>
<dbReference type="EMBL" id="CP014060">
    <property type="protein sequence ID" value="AMG37304.1"/>
    <property type="molecule type" value="Genomic_DNA"/>
</dbReference>
<name>A0A0X8NZT5_ALCXX</name>
<dbReference type="PANTHER" id="PTHR43194:SF2">
    <property type="entry name" value="PEROXISOMAL MEMBRANE PROTEIN LPX1"/>
    <property type="match status" value="1"/>
</dbReference>
<dbReference type="InterPro" id="IPR000073">
    <property type="entry name" value="AB_hydrolase_1"/>
</dbReference>
<sequence length="283" mass="29309">MAAMTTATLSPAAAHAVDPLDFSLADRLPARPAGQGRLLTAAAPNGRPGLLLVPGAYHGAWCYAHYLDHFARAGLACAALDVRGHGALPQDEGFIDAGIADLAADVVSALDLLDAPTVVVGHSMGALPALLAAGQRAVAGVVLMAPSPPANLPGALGLPPVPADAVRAAPAASEIRARFLATSPTRDVSAVTQRLNPESPRVLNDRYLLRVPVDPAAITAPGLCLEAGLDTHDRHPPGQDHAIARLFGFSHAVLAGQPHCMMYGDQWQVGANAILDWYRQQFG</sequence>
<accession>A0A0X8NZT5</accession>
<evidence type="ECO:0000313" key="2">
    <source>
        <dbReference type="EMBL" id="AMG37304.1"/>
    </source>
</evidence>
<dbReference type="PANTHER" id="PTHR43194">
    <property type="entry name" value="HYDROLASE ALPHA/BETA FOLD FAMILY"/>
    <property type="match status" value="1"/>
</dbReference>
<dbReference type="AlphaFoldDB" id="A0A0X8NZT5"/>
<evidence type="ECO:0000259" key="1">
    <source>
        <dbReference type="Pfam" id="PF12697"/>
    </source>
</evidence>
<dbReference type="InterPro" id="IPR029058">
    <property type="entry name" value="AB_hydrolase_fold"/>
</dbReference>